<proteinExistence type="predicted"/>
<sequence>MVLREAGAGFEKQEERMHQTLLDFARNVTSDEYDQARICRQVGIPMYDAIAHYSKGEYDDCARAMLPIRDKIYTIGGSNAQRDVFSQTLIHACMKANDKEINESFQKVLDERNAMKKKSKISERLAYRYRQLHPI</sequence>
<dbReference type="EMBL" id="WIXE01004094">
    <property type="protein sequence ID" value="KAK5983340.1"/>
    <property type="molecule type" value="Genomic_DNA"/>
</dbReference>
<dbReference type="InterPro" id="IPR033891">
    <property type="entry name" value="TTC38"/>
</dbReference>
<comment type="caution">
    <text evidence="3">The sequence shown here is derived from an EMBL/GenBank/DDBJ whole genome shotgun (WGS) entry which is preliminary data.</text>
</comment>
<dbReference type="AlphaFoldDB" id="A0AAN8FSU6"/>
<dbReference type="Proteomes" id="UP001331761">
    <property type="component" value="Unassembled WGS sequence"/>
</dbReference>
<name>A0AAN8FSU6_TRICO</name>
<evidence type="ECO:0000313" key="3">
    <source>
        <dbReference type="EMBL" id="KAK5983340.1"/>
    </source>
</evidence>
<dbReference type="PANTHER" id="PTHR16263:SF4">
    <property type="entry name" value="TETRATRICOPEPTIDE REPEAT PROTEIN 38"/>
    <property type="match status" value="1"/>
</dbReference>
<dbReference type="PANTHER" id="PTHR16263">
    <property type="entry name" value="TETRATRICOPEPTIDE REPEAT PROTEIN 38"/>
    <property type="match status" value="1"/>
</dbReference>
<gene>
    <name evidence="3" type="ORF">GCK32_009418</name>
</gene>
<keyword evidence="2" id="KW-0802">TPR repeat</keyword>
<evidence type="ECO:0000256" key="1">
    <source>
        <dbReference type="ARBA" id="ARBA00022737"/>
    </source>
</evidence>
<reference evidence="3 4" key="1">
    <citation type="submission" date="2019-10" db="EMBL/GenBank/DDBJ databases">
        <title>Assembly and Annotation for the nematode Trichostrongylus colubriformis.</title>
        <authorList>
            <person name="Martin J."/>
        </authorList>
    </citation>
    <scope>NUCLEOTIDE SEQUENCE [LARGE SCALE GENOMIC DNA]</scope>
    <source>
        <strain evidence="3">G859</strain>
        <tissue evidence="3">Whole worm</tissue>
    </source>
</reference>
<evidence type="ECO:0000313" key="4">
    <source>
        <dbReference type="Proteomes" id="UP001331761"/>
    </source>
</evidence>
<protein>
    <submittedName>
        <fullName evidence="3">Uncharacterized protein</fullName>
    </submittedName>
</protein>
<keyword evidence="1" id="KW-0677">Repeat</keyword>
<keyword evidence="4" id="KW-1185">Reference proteome</keyword>
<organism evidence="3 4">
    <name type="scientific">Trichostrongylus colubriformis</name>
    <name type="common">Black scour worm</name>
    <dbReference type="NCBI Taxonomy" id="6319"/>
    <lineage>
        <taxon>Eukaryota</taxon>
        <taxon>Metazoa</taxon>
        <taxon>Ecdysozoa</taxon>
        <taxon>Nematoda</taxon>
        <taxon>Chromadorea</taxon>
        <taxon>Rhabditida</taxon>
        <taxon>Rhabditina</taxon>
        <taxon>Rhabditomorpha</taxon>
        <taxon>Strongyloidea</taxon>
        <taxon>Trichostrongylidae</taxon>
        <taxon>Trichostrongylus</taxon>
    </lineage>
</organism>
<accession>A0AAN8FSU6</accession>
<evidence type="ECO:0000256" key="2">
    <source>
        <dbReference type="ARBA" id="ARBA00022803"/>
    </source>
</evidence>